<dbReference type="PANTHER" id="PTHR47691">
    <property type="entry name" value="REGULATOR-RELATED"/>
    <property type="match status" value="1"/>
</dbReference>
<feature type="compositionally biased region" description="Low complexity" evidence="1">
    <location>
        <begin position="840"/>
        <end position="852"/>
    </location>
</feature>
<protein>
    <recommendedName>
        <fullName evidence="6">CHAT domain-containing protein</fullName>
    </recommendedName>
</protein>
<feature type="region of interest" description="Disordered" evidence="1">
    <location>
        <begin position="875"/>
        <end position="894"/>
    </location>
</feature>
<proteinExistence type="predicted"/>
<organism evidence="4 5">
    <name type="scientific">Lagenidium giganteum</name>
    <dbReference type="NCBI Taxonomy" id="4803"/>
    <lineage>
        <taxon>Eukaryota</taxon>
        <taxon>Sar</taxon>
        <taxon>Stramenopiles</taxon>
        <taxon>Oomycota</taxon>
        <taxon>Peronosporomycetes</taxon>
        <taxon>Pythiales</taxon>
        <taxon>Pythiaceae</taxon>
    </lineage>
</organism>
<feature type="region of interest" description="Disordered" evidence="1">
    <location>
        <begin position="1310"/>
        <end position="1352"/>
    </location>
</feature>
<dbReference type="EMBL" id="DAKRPA010000044">
    <property type="protein sequence ID" value="DBA01594.1"/>
    <property type="molecule type" value="Genomic_DNA"/>
</dbReference>
<feature type="compositionally biased region" description="Polar residues" evidence="1">
    <location>
        <begin position="1274"/>
        <end position="1285"/>
    </location>
</feature>
<evidence type="ECO:0000313" key="4">
    <source>
        <dbReference type="EMBL" id="DBA01594.1"/>
    </source>
</evidence>
<dbReference type="InterPro" id="IPR007111">
    <property type="entry name" value="NACHT_NTPase"/>
</dbReference>
<accession>A0AAV2Z7S1</accession>
<dbReference type="SUPFAM" id="SSF48452">
    <property type="entry name" value="TPR-like"/>
    <property type="match status" value="1"/>
</dbReference>
<reference evidence="4" key="2">
    <citation type="journal article" date="2023" name="Microbiol Resour">
        <title>Decontamination and Annotation of the Draft Genome Sequence of the Oomycete Lagenidium giganteum ARSEF 373.</title>
        <authorList>
            <person name="Morgan W.R."/>
            <person name="Tartar A."/>
        </authorList>
    </citation>
    <scope>NUCLEOTIDE SEQUENCE</scope>
    <source>
        <strain evidence="4">ARSEF 373</strain>
    </source>
</reference>
<gene>
    <name evidence="4" type="ORF">N0F65_011350</name>
</gene>
<feature type="compositionally biased region" description="Low complexity" evidence="1">
    <location>
        <begin position="319"/>
        <end position="333"/>
    </location>
</feature>
<evidence type="ECO:0000256" key="1">
    <source>
        <dbReference type="SAM" id="MobiDB-lite"/>
    </source>
</evidence>
<dbReference type="CDD" id="cd00009">
    <property type="entry name" value="AAA"/>
    <property type="match status" value="1"/>
</dbReference>
<feature type="compositionally biased region" description="Low complexity" evidence="1">
    <location>
        <begin position="1310"/>
        <end position="1326"/>
    </location>
</feature>
<feature type="region of interest" description="Disordered" evidence="1">
    <location>
        <begin position="307"/>
        <end position="336"/>
    </location>
</feature>
<evidence type="ECO:0000313" key="5">
    <source>
        <dbReference type="Proteomes" id="UP001146120"/>
    </source>
</evidence>
<reference evidence="4" key="1">
    <citation type="submission" date="2022-11" db="EMBL/GenBank/DDBJ databases">
        <authorList>
            <person name="Morgan W.R."/>
            <person name="Tartar A."/>
        </authorList>
    </citation>
    <scope>NUCLEOTIDE SEQUENCE</scope>
    <source>
        <strain evidence="4">ARSEF 373</strain>
    </source>
</reference>
<dbReference type="Gene3D" id="3.40.50.300">
    <property type="entry name" value="P-loop containing nucleotide triphosphate hydrolases"/>
    <property type="match status" value="1"/>
</dbReference>
<name>A0AAV2Z7S1_9STRA</name>
<evidence type="ECO:0000259" key="3">
    <source>
        <dbReference type="Pfam" id="PF12770"/>
    </source>
</evidence>
<dbReference type="Proteomes" id="UP001146120">
    <property type="component" value="Unassembled WGS sequence"/>
</dbReference>
<dbReference type="InterPro" id="IPR011990">
    <property type="entry name" value="TPR-like_helical_dom_sf"/>
</dbReference>
<keyword evidence="5" id="KW-1185">Reference proteome</keyword>
<dbReference type="Pfam" id="PF05729">
    <property type="entry name" value="NACHT"/>
    <property type="match status" value="1"/>
</dbReference>
<evidence type="ECO:0000259" key="2">
    <source>
        <dbReference type="Pfam" id="PF05729"/>
    </source>
</evidence>
<evidence type="ECO:0008006" key="6">
    <source>
        <dbReference type="Google" id="ProtNLM"/>
    </source>
</evidence>
<dbReference type="Pfam" id="PF12770">
    <property type="entry name" value="CHAT"/>
    <property type="match status" value="1"/>
</dbReference>
<feature type="domain" description="CHAT" evidence="3">
    <location>
        <begin position="197"/>
        <end position="412"/>
    </location>
</feature>
<feature type="region of interest" description="Disordered" evidence="1">
    <location>
        <begin position="824"/>
        <end position="852"/>
    </location>
</feature>
<feature type="region of interest" description="Disordered" evidence="1">
    <location>
        <begin position="1258"/>
        <end position="1286"/>
    </location>
</feature>
<dbReference type="Gene3D" id="1.25.40.10">
    <property type="entry name" value="Tetratricopeptide repeat domain"/>
    <property type="match status" value="1"/>
</dbReference>
<dbReference type="SUPFAM" id="SSF52540">
    <property type="entry name" value="P-loop containing nucleoside triphosphate hydrolases"/>
    <property type="match status" value="1"/>
</dbReference>
<dbReference type="InterPro" id="IPR027417">
    <property type="entry name" value="P-loop_NTPase"/>
</dbReference>
<comment type="caution">
    <text evidence="4">The sequence shown here is derived from an EMBL/GenBank/DDBJ whole genome shotgun (WGS) entry which is preliminary data.</text>
</comment>
<sequence length="1352" mass="146620">MGMANHVDDEETKPGALSNAELLAGGGSSSNSSVADDHGRAATHAQLWDFVRLAAQEPTADSDEAKLELLATLQRRARDLLLRQNDVGATRMDMPPEGELPALSKELSTSSVTNSQLCAEANERIARSVLDNVGGAMATTDDQEDKSDTLSDCTTITETSSVYGVHNTWVDLATLYSNPFVMPQHGDGSGGQRRLKAVPQLNIVQEQMQLSKIFHECQRAIHTMRAVATVDSLRKVLDRGVTVLHFSGHGGQLAGKKNFLIFEDTQACGMAHLIDGATLRLILNGGNVPSEDSGTTGLLRSDLLADDDSEHKMPPAPPSSARSISSTLSRTSSNDIRSTGSTLKLVFVSSCDSREMGEVFVQAGVSHVVCVRCDTKVLDESSSMFAHSFYHAVLSGKTVHQAFEIARVRVSAELRVPNNEGDKFVLLESSHLHADTCPLFTDTEMPRPVEISLVAKDCTCNSSTMHFVFSDISVGKWMDVSPSNRFVKTLPAVSESFVGREQELHMLAELVNSRRFVTLRGPPGIGKSTLSIKLAHFFAERNVFPDGVAFIRLRGVQSLEGMESAIKSAMFPDGGREKEMPLHQVLADMKLLLVMDNMEDPINAQPSAVREFLLHLLQNTPNLSFLMTARQAMGGGVAGFDEKVVSLNRLSHYHAADLFLKKAPRALLLSEIGDINTSMASGKSRAVSVLEALSSHPLMAFLDGHPQAISLCAPLLQDRSLSELTRAVLSRGVSELQVVGLPAHDRSAVNTLVTSLTVSLEQVKMNHDQDAVRFFALLGLLPAGAMPADFKSLWGNKWEMLVETLLRFSLIQRNRIPGFALANRGLPKRNTSTSGGSGASGTRRAGRSTRTTETYDQSLLAALKSYGEYISGGGAKGEGEGDASAGSRGYSSVSGERSMLNTLTRSGRASRVAEHVEQLGSQAEVMNVCVYYSTFPFITSYARSLLGMYDGDGAKNEALESICSADRDLFLYNCARHFWKVSYWIFQHICTLAARSSASYLILDMHESNMWMCLDLHIKMIEEWSSDAAAGAGNTLASDGGLKVDCGGPTMRDRIASYVVDVACFFAHALFLSGRHRGAWNAADKSLHIAKYHKNTLCEANTRKLMGVLLTTETKFDEAKAQFGLALILYKAVGDKIGQAASLSAIGMIHTRKGNLRGAHNCFTKALTLYEWFKHSLGQLNCHQRLANLEKKLRDGDGISRKNGQNMGHSHHYAAARRLQGDLNRKRNGEYIVRWVGHEMSLLLELPASPAEKLQEAHVPSTAGTFGSPARTPISPSTTGVNNTPKKSRLAQLIEMKERGNVDATVVGAASGQAAAAGPDQAGALQNSSFARRREYDSSFRRSNSNTGASSP</sequence>
<feature type="domain" description="NACHT" evidence="2">
    <location>
        <begin position="516"/>
        <end position="661"/>
    </location>
</feature>
<feature type="compositionally biased region" description="Polar residues" evidence="1">
    <location>
        <begin position="1341"/>
        <end position="1352"/>
    </location>
</feature>
<dbReference type="InterPro" id="IPR024983">
    <property type="entry name" value="CHAT_dom"/>
</dbReference>
<dbReference type="PANTHER" id="PTHR47691:SF3">
    <property type="entry name" value="HTH-TYPE TRANSCRIPTIONAL REGULATOR RV0890C-RELATED"/>
    <property type="match status" value="1"/>
</dbReference>